<keyword evidence="4" id="KW-1185">Reference proteome</keyword>
<dbReference type="Gene3D" id="3.50.30.50">
    <property type="entry name" value="Putative cyclase"/>
    <property type="match status" value="1"/>
</dbReference>
<accession>A0A8H5GNL5</accession>
<name>A0A8H5GNL5_9AGAR</name>
<evidence type="ECO:0000256" key="2">
    <source>
        <dbReference type="SAM" id="MobiDB-lite"/>
    </source>
</evidence>
<evidence type="ECO:0000313" key="4">
    <source>
        <dbReference type="Proteomes" id="UP000559256"/>
    </source>
</evidence>
<dbReference type="Pfam" id="PF04199">
    <property type="entry name" value="Cyclase"/>
    <property type="match status" value="1"/>
</dbReference>
<evidence type="ECO:0000313" key="3">
    <source>
        <dbReference type="EMBL" id="KAF5368081.1"/>
    </source>
</evidence>
<dbReference type="InterPro" id="IPR007325">
    <property type="entry name" value="KFase/CYL"/>
</dbReference>
<dbReference type="OrthoDB" id="7108654at2759"/>
<reference evidence="3 4" key="1">
    <citation type="journal article" date="2020" name="ISME J.">
        <title>Uncovering the hidden diversity of litter-decomposition mechanisms in mushroom-forming fungi.</title>
        <authorList>
            <person name="Floudas D."/>
            <person name="Bentzer J."/>
            <person name="Ahren D."/>
            <person name="Johansson T."/>
            <person name="Persson P."/>
            <person name="Tunlid A."/>
        </authorList>
    </citation>
    <scope>NUCLEOTIDE SEQUENCE [LARGE SCALE GENOMIC DNA]</scope>
    <source>
        <strain evidence="3 4">CBS 291.85</strain>
    </source>
</reference>
<dbReference type="GO" id="GO:0019441">
    <property type="term" value="P:L-tryptophan catabolic process to kynurenine"/>
    <property type="evidence" value="ECO:0007669"/>
    <property type="project" value="InterPro"/>
</dbReference>
<evidence type="ECO:0000256" key="1">
    <source>
        <dbReference type="ARBA" id="ARBA00007865"/>
    </source>
</evidence>
<dbReference type="PANTHER" id="PTHR31118:SF32">
    <property type="entry name" value="KYNURENINE FORMAMIDASE"/>
    <property type="match status" value="1"/>
</dbReference>
<protein>
    <recommendedName>
        <fullName evidence="5">Cyclase</fullName>
    </recommendedName>
</protein>
<gene>
    <name evidence="3" type="ORF">D9758_004357</name>
</gene>
<organism evidence="3 4">
    <name type="scientific">Tetrapyrgos nigripes</name>
    <dbReference type="NCBI Taxonomy" id="182062"/>
    <lineage>
        <taxon>Eukaryota</taxon>
        <taxon>Fungi</taxon>
        <taxon>Dikarya</taxon>
        <taxon>Basidiomycota</taxon>
        <taxon>Agaricomycotina</taxon>
        <taxon>Agaricomycetes</taxon>
        <taxon>Agaricomycetidae</taxon>
        <taxon>Agaricales</taxon>
        <taxon>Marasmiineae</taxon>
        <taxon>Marasmiaceae</taxon>
        <taxon>Tetrapyrgos</taxon>
    </lineage>
</organism>
<dbReference type="Proteomes" id="UP000559256">
    <property type="component" value="Unassembled WGS sequence"/>
</dbReference>
<proteinExistence type="inferred from homology"/>
<dbReference type="AlphaFoldDB" id="A0A8H5GNL5"/>
<evidence type="ECO:0008006" key="5">
    <source>
        <dbReference type="Google" id="ProtNLM"/>
    </source>
</evidence>
<sequence length="255" mass="27953">MTDNAVKPSAAARHAHPTETLEYTPIDLSHKLEPNTTSWPGLPNFECCPLTSVANDGFSLHKVSMGSHLGTHVDAPSHFIADGASIDQIPVERLFGPAVIVDLTSKKERGGISWERDLKVYFEGDRNGIRQKIDEKMILVLYTGWSKYWKEPEKYYQHPYLEVQAAEEIAERGVKAIGLDFASLDDSGKGVEGGFPVHKVILGAGIPMIENLTNVGKLVEDDDDGSRTIVSLIPLNFAGCDGAQVRALGWKELRG</sequence>
<comment type="caution">
    <text evidence="3">The sequence shown here is derived from an EMBL/GenBank/DDBJ whole genome shotgun (WGS) entry which is preliminary data.</text>
</comment>
<dbReference type="GO" id="GO:0004061">
    <property type="term" value="F:arylformamidase activity"/>
    <property type="evidence" value="ECO:0007669"/>
    <property type="project" value="InterPro"/>
</dbReference>
<dbReference type="SUPFAM" id="SSF102198">
    <property type="entry name" value="Putative cyclase"/>
    <property type="match status" value="1"/>
</dbReference>
<comment type="similarity">
    <text evidence="1">Belongs to the Cyclase 1 superfamily.</text>
</comment>
<dbReference type="InterPro" id="IPR037175">
    <property type="entry name" value="KFase_sf"/>
</dbReference>
<dbReference type="EMBL" id="JAACJM010000017">
    <property type="protein sequence ID" value="KAF5368081.1"/>
    <property type="molecule type" value="Genomic_DNA"/>
</dbReference>
<dbReference type="PANTHER" id="PTHR31118">
    <property type="entry name" value="CYCLASE-LIKE PROTEIN 2"/>
    <property type="match status" value="1"/>
</dbReference>
<feature type="region of interest" description="Disordered" evidence="2">
    <location>
        <begin position="1"/>
        <end position="20"/>
    </location>
</feature>